<dbReference type="AlphaFoldDB" id="A0A2R4M362"/>
<dbReference type="EMBL" id="CP028475">
    <property type="protein sequence ID" value="AVW91568.1"/>
    <property type="molecule type" value="Genomic_DNA"/>
</dbReference>
<sequence length="355" mass="37870">MTLSPHDHPALEAVDELAEVRAHIERLREREAELCDEIRSFATQTGGMRVCGTSRDAVIEQRRPRRVDLGKLPKEVFLDPNLLIEQTETVVLIWPKTTSAAVPARLPASVADVDTAQIAEVADLHNAASDLPQGDVVETAHMSTELRGLDEITDIDGTPEPMPELDHDLATAPDMGLAPPTAEMRTIGAPLNEEDPIGDMLDLGARVNDIESDFSLDEVPSDPPPYASCDCAPQSDDVPMDTSDDPFGLKDAVPTQSASAPLEVDEAGAPECAAPRDLRPTAHAHLQPMAGLHEEEVAQALADADTPLDPVTLSDALSEAQTLETQMDLQVELGGVDLSDDLPAAFATSRAISGV</sequence>
<feature type="region of interest" description="Disordered" evidence="2">
    <location>
        <begin position="214"/>
        <end position="262"/>
    </location>
</feature>
<dbReference type="KEGG" id="cbak:DA792_11170"/>
<accession>A0A2R4M362</accession>
<keyword evidence="1" id="KW-0175">Coiled coil</keyword>
<proteinExistence type="predicted"/>
<name>A0A2R4M362_9RHOB</name>
<protein>
    <submittedName>
        <fullName evidence="3">Uncharacterized protein</fullName>
    </submittedName>
</protein>
<evidence type="ECO:0000256" key="2">
    <source>
        <dbReference type="SAM" id="MobiDB-lite"/>
    </source>
</evidence>
<evidence type="ECO:0000313" key="3">
    <source>
        <dbReference type="EMBL" id="AVW91568.1"/>
    </source>
</evidence>
<dbReference type="OrthoDB" id="7876723at2"/>
<feature type="coiled-coil region" evidence="1">
    <location>
        <begin position="10"/>
        <end position="44"/>
    </location>
</feature>
<evidence type="ECO:0000256" key="1">
    <source>
        <dbReference type="SAM" id="Coils"/>
    </source>
</evidence>
<organism evidence="3 4">
    <name type="scientific">Celeribacter baekdonensis</name>
    <dbReference type="NCBI Taxonomy" id="875171"/>
    <lineage>
        <taxon>Bacteria</taxon>
        <taxon>Pseudomonadati</taxon>
        <taxon>Pseudomonadota</taxon>
        <taxon>Alphaproteobacteria</taxon>
        <taxon>Rhodobacterales</taxon>
        <taxon>Roseobacteraceae</taxon>
        <taxon>Celeribacter</taxon>
    </lineage>
</organism>
<gene>
    <name evidence="3" type="ORF">DA792_11170</name>
</gene>
<evidence type="ECO:0000313" key="4">
    <source>
        <dbReference type="Proteomes" id="UP000241447"/>
    </source>
</evidence>
<dbReference type="Proteomes" id="UP000241447">
    <property type="component" value="Chromosome"/>
</dbReference>
<dbReference type="RefSeq" id="WP_107720008.1">
    <property type="nucleotide sequence ID" value="NZ_CP028475.1"/>
</dbReference>
<reference evidence="3 4" key="1">
    <citation type="submission" date="2018-03" db="EMBL/GenBank/DDBJ databases">
        <title>The Complete Genome of Celeribacter baekdonensis strain LH4, a Thiosulfate-Oxidizing Alphaproteobacterium Isolated from Gulf of Mexico Continental Slope Sediments.</title>
        <authorList>
            <person name="Flood B.E."/>
            <person name="Bailey J.V."/>
            <person name="Leprich D."/>
        </authorList>
    </citation>
    <scope>NUCLEOTIDE SEQUENCE [LARGE SCALE GENOMIC DNA]</scope>
    <source>
        <strain evidence="3 4">LH4</strain>
    </source>
</reference>